<sequence>MNPAPQVSRAARPRPLGEARKLRIRYAVAGVVMALTWMGEGGEPAWAHALRTSVILLIVPPLLLRSNRRLTQQVYEAADPRWAIARLITVRTAIVGGALVAAYLLGCLLDPHSAQPAASLGVRLLVVLLTVPLQIRLAHRTRTSEVHPSAGPVLSAPRLIAAKLTLIIAALLAQMLLDGVTHHADVIVAVAIAVAAAGLGPKIHARLLVAPPAAGAAPVSAAVRPREVRADSCSP</sequence>
<gene>
    <name evidence="2" type="ORF">GCM10010211_40640</name>
</gene>
<dbReference type="EMBL" id="BMRP01000013">
    <property type="protein sequence ID" value="GGU70810.1"/>
    <property type="molecule type" value="Genomic_DNA"/>
</dbReference>
<dbReference type="RefSeq" id="WP_189301905.1">
    <property type="nucleotide sequence ID" value="NZ_BMRP01000013.1"/>
</dbReference>
<feature type="transmembrane region" description="Helical" evidence="1">
    <location>
        <begin position="84"/>
        <end position="105"/>
    </location>
</feature>
<feature type="transmembrane region" description="Helical" evidence="1">
    <location>
        <begin position="45"/>
        <end position="64"/>
    </location>
</feature>
<evidence type="ECO:0000313" key="2">
    <source>
        <dbReference type="EMBL" id="GGU70810.1"/>
    </source>
</evidence>
<reference evidence="3" key="1">
    <citation type="journal article" date="2019" name="Int. J. Syst. Evol. Microbiol.">
        <title>The Global Catalogue of Microorganisms (GCM) 10K type strain sequencing project: providing services to taxonomists for standard genome sequencing and annotation.</title>
        <authorList>
            <consortium name="The Broad Institute Genomics Platform"/>
            <consortium name="The Broad Institute Genome Sequencing Center for Infectious Disease"/>
            <person name="Wu L."/>
            <person name="Ma J."/>
        </authorList>
    </citation>
    <scope>NUCLEOTIDE SEQUENCE [LARGE SCALE GENOMIC DNA]</scope>
    <source>
        <strain evidence="3">JCM 3399</strain>
    </source>
</reference>
<feature type="transmembrane region" description="Helical" evidence="1">
    <location>
        <begin position="117"/>
        <end position="138"/>
    </location>
</feature>
<keyword evidence="1" id="KW-0812">Transmembrane</keyword>
<feature type="transmembrane region" description="Helical" evidence="1">
    <location>
        <begin position="159"/>
        <end position="177"/>
    </location>
</feature>
<evidence type="ECO:0000313" key="3">
    <source>
        <dbReference type="Proteomes" id="UP000654471"/>
    </source>
</evidence>
<keyword evidence="3" id="KW-1185">Reference proteome</keyword>
<protein>
    <recommendedName>
        <fullName evidence="4">Integral membrane protein</fullName>
    </recommendedName>
</protein>
<organism evidence="2 3">
    <name type="scientific">Streptomyces albospinus</name>
    <dbReference type="NCBI Taxonomy" id="285515"/>
    <lineage>
        <taxon>Bacteria</taxon>
        <taxon>Bacillati</taxon>
        <taxon>Actinomycetota</taxon>
        <taxon>Actinomycetes</taxon>
        <taxon>Kitasatosporales</taxon>
        <taxon>Streptomycetaceae</taxon>
        <taxon>Streptomyces</taxon>
    </lineage>
</organism>
<feature type="transmembrane region" description="Helical" evidence="1">
    <location>
        <begin position="22"/>
        <end position="39"/>
    </location>
</feature>
<evidence type="ECO:0008006" key="4">
    <source>
        <dbReference type="Google" id="ProtNLM"/>
    </source>
</evidence>
<keyword evidence="1" id="KW-1133">Transmembrane helix</keyword>
<feature type="transmembrane region" description="Helical" evidence="1">
    <location>
        <begin position="183"/>
        <end position="200"/>
    </location>
</feature>
<accession>A0ABQ2V6V3</accession>
<comment type="caution">
    <text evidence="2">The sequence shown here is derived from an EMBL/GenBank/DDBJ whole genome shotgun (WGS) entry which is preliminary data.</text>
</comment>
<evidence type="ECO:0000256" key="1">
    <source>
        <dbReference type="SAM" id="Phobius"/>
    </source>
</evidence>
<keyword evidence="1" id="KW-0472">Membrane</keyword>
<dbReference type="Proteomes" id="UP000654471">
    <property type="component" value="Unassembled WGS sequence"/>
</dbReference>
<proteinExistence type="predicted"/>
<name>A0ABQ2V6V3_9ACTN</name>